<gene>
    <name evidence="2" type="ORF">NV381_25550</name>
</gene>
<dbReference type="Gene3D" id="3.90.25.10">
    <property type="entry name" value="UDP-galactose 4-epimerase, domain 1"/>
    <property type="match status" value="1"/>
</dbReference>
<dbReference type="InterPro" id="IPR016040">
    <property type="entry name" value="NAD(P)-bd_dom"/>
</dbReference>
<evidence type="ECO:0000313" key="3">
    <source>
        <dbReference type="Proteomes" id="UP001300012"/>
    </source>
</evidence>
<dbReference type="EMBL" id="JANQBD010000020">
    <property type="protein sequence ID" value="MCR8634566.1"/>
    <property type="molecule type" value="Genomic_DNA"/>
</dbReference>
<keyword evidence="3" id="KW-1185">Reference proteome</keyword>
<sequence length="294" mass="32016">MNHDASTKSVADVKKPILILGGTGKTGRRVAERLMARDLPVRIGSRTGEPSFDWENPSTWELSLRNVRAVYITYYPDLALPGAAAAVGAFAKLAVDHGVKRLVLLSGRGEEEAQLSEQALQESGADWTILRASWFCQNFSESFLLESVLSGTVALPVADVREPFIDAEDIADVAVAALTEDGHVGQLYELTGPRALTFAEATEEIAKASGGNVRYLQLTAEQFTNELAQQDLPADIITLLTDLFTKVLDGRNSHLTDGVQRALGREPRDFTDYARDTAATGVWGEVRDERSLVK</sequence>
<dbReference type="RefSeq" id="WP_258216122.1">
    <property type="nucleotide sequence ID" value="NZ_JANQBD010000020.1"/>
</dbReference>
<dbReference type="Pfam" id="PF13460">
    <property type="entry name" value="NAD_binding_10"/>
    <property type="match status" value="1"/>
</dbReference>
<comment type="caution">
    <text evidence="2">The sequence shown here is derived from an EMBL/GenBank/DDBJ whole genome shotgun (WGS) entry which is preliminary data.</text>
</comment>
<reference evidence="2 3" key="1">
    <citation type="submission" date="2022-08" db="EMBL/GenBank/DDBJ databases">
        <title>Paenibacillus endoradicis sp. nov., Paenibacillus radicibacter sp. nov and Paenibacillus pararadicis sp. nov., three cold-adapted plant growth-promoting bacteria isolated from root of Larix gmelinii in Great Khingan.</title>
        <authorList>
            <person name="Xue H."/>
        </authorList>
    </citation>
    <scope>NUCLEOTIDE SEQUENCE [LARGE SCALE GENOMIC DNA]</scope>
    <source>
        <strain evidence="2 3">N5-1-1-5</strain>
    </source>
</reference>
<name>A0ABT1YN13_9BACL</name>
<dbReference type="InterPro" id="IPR051604">
    <property type="entry name" value="Ergot_Alk_Oxidoreductase"/>
</dbReference>
<evidence type="ECO:0000313" key="2">
    <source>
        <dbReference type="EMBL" id="MCR8634566.1"/>
    </source>
</evidence>
<dbReference type="PANTHER" id="PTHR43162">
    <property type="match status" value="1"/>
</dbReference>
<dbReference type="PANTHER" id="PTHR43162:SF1">
    <property type="entry name" value="PRESTALK A DIFFERENTIATION PROTEIN A"/>
    <property type="match status" value="1"/>
</dbReference>
<dbReference type="Proteomes" id="UP001300012">
    <property type="component" value="Unassembled WGS sequence"/>
</dbReference>
<protein>
    <submittedName>
        <fullName evidence="2">NAD(P)H-binding protein</fullName>
    </submittedName>
</protein>
<proteinExistence type="predicted"/>
<dbReference type="InterPro" id="IPR036291">
    <property type="entry name" value="NAD(P)-bd_dom_sf"/>
</dbReference>
<dbReference type="SUPFAM" id="SSF51735">
    <property type="entry name" value="NAD(P)-binding Rossmann-fold domains"/>
    <property type="match status" value="1"/>
</dbReference>
<evidence type="ECO:0000259" key="1">
    <source>
        <dbReference type="Pfam" id="PF13460"/>
    </source>
</evidence>
<organism evidence="2 3">
    <name type="scientific">Paenibacillus radicis</name>
    <name type="common">ex Xue et al. 2023</name>
    <dbReference type="NCBI Taxonomy" id="2972489"/>
    <lineage>
        <taxon>Bacteria</taxon>
        <taxon>Bacillati</taxon>
        <taxon>Bacillota</taxon>
        <taxon>Bacilli</taxon>
        <taxon>Bacillales</taxon>
        <taxon>Paenibacillaceae</taxon>
        <taxon>Paenibacillus</taxon>
    </lineage>
</organism>
<dbReference type="Gene3D" id="3.40.50.720">
    <property type="entry name" value="NAD(P)-binding Rossmann-like Domain"/>
    <property type="match status" value="1"/>
</dbReference>
<feature type="domain" description="NAD(P)-binding" evidence="1">
    <location>
        <begin position="21"/>
        <end position="180"/>
    </location>
</feature>
<accession>A0ABT1YN13</accession>